<dbReference type="InterPro" id="IPR051120">
    <property type="entry name" value="ABC_AA/LPS_Transport"/>
</dbReference>
<organism evidence="9">
    <name type="scientific">Candidatus Methanophaga sp. ANME-1 ERB7</name>
    <dbReference type="NCBI Taxonomy" id="2759913"/>
    <lineage>
        <taxon>Archaea</taxon>
        <taxon>Methanobacteriati</taxon>
        <taxon>Methanobacteriota</taxon>
        <taxon>Stenosarchaea group</taxon>
        <taxon>Methanomicrobia</taxon>
        <taxon>Candidatus Methanophagales</taxon>
        <taxon>Candidatus Methanophagaceae</taxon>
        <taxon>Candidatus Methanophaga</taxon>
    </lineage>
</organism>
<evidence type="ECO:0000256" key="5">
    <source>
        <dbReference type="ARBA" id="ARBA00022970"/>
    </source>
</evidence>
<dbReference type="Pfam" id="PF00005">
    <property type="entry name" value="ABC_tran"/>
    <property type="match status" value="1"/>
</dbReference>
<dbReference type="SUPFAM" id="SSF52540">
    <property type="entry name" value="P-loop containing nucleoside triphosphate hydrolases"/>
    <property type="match status" value="1"/>
</dbReference>
<comment type="similarity">
    <text evidence="1">Belongs to the ABC transporter superfamily.</text>
</comment>
<evidence type="ECO:0000256" key="4">
    <source>
        <dbReference type="ARBA" id="ARBA00022840"/>
    </source>
</evidence>
<dbReference type="PROSITE" id="PS50893">
    <property type="entry name" value="ABC_TRANSPORTER_2"/>
    <property type="match status" value="1"/>
</dbReference>
<dbReference type="FunFam" id="3.40.50.300:FF:000421">
    <property type="entry name" value="Branched-chain amino acid ABC transporter ATP-binding protein"/>
    <property type="match status" value="1"/>
</dbReference>
<proteinExistence type="inferred from homology"/>
<dbReference type="EMBL" id="MT631590">
    <property type="protein sequence ID" value="QNO54730.1"/>
    <property type="molecule type" value="Genomic_DNA"/>
</dbReference>
<evidence type="ECO:0000256" key="1">
    <source>
        <dbReference type="ARBA" id="ARBA00005417"/>
    </source>
</evidence>
<dbReference type="Pfam" id="PF12399">
    <property type="entry name" value="BCA_ABC_TP_C"/>
    <property type="match status" value="1"/>
</dbReference>
<dbReference type="InterPro" id="IPR027417">
    <property type="entry name" value="P-loop_NTPase"/>
</dbReference>
<protein>
    <recommendedName>
        <fullName evidence="7">Probable branched-chain amino acid transport ATP-binding protein LivG</fullName>
    </recommendedName>
</protein>
<dbReference type="GO" id="GO:0015192">
    <property type="term" value="F:L-phenylalanine transmembrane transporter activity"/>
    <property type="evidence" value="ECO:0007669"/>
    <property type="project" value="TreeGrafter"/>
</dbReference>
<dbReference type="GO" id="GO:1903805">
    <property type="term" value="P:L-valine import across plasma membrane"/>
    <property type="evidence" value="ECO:0007669"/>
    <property type="project" value="TreeGrafter"/>
</dbReference>
<dbReference type="InterPro" id="IPR003439">
    <property type="entry name" value="ABC_transporter-like_ATP-bd"/>
</dbReference>
<evidence type="ECO:0000256" key="3">
    <source>
        <dbReference type="ARBA" id="ARBA00022741"/>
    </source>
</evidence>
<gene>
    <name evidence="9" type="primary">livG_1</name>
    <name evidence="9" type="ORF">PDBAIGND_00036</name>
</gene>
<evidence type="ECO:0000259" key="8">
    <source>
        <dbReference type="PROSITE" id="PS50893"/>
    </source>
</evidence>
<dbReference type="GO" id="GO:0005304">
    <property type="term" value="F:L-valine transmembrane transporter activity"/>
    <property type="evidence" value="ECO:0007669"/>
    <property type="project" value="TreeGrafter"/>
</dbReference>
<dbReference type="InterPro" id="IPR003593">
    <property type="entry name" value="AAA+_ATPase"/>
</dbReference>
<comment type="function">
    <text evidence="6">Probable component of a branched-chain amino-acid transport system.</text>
</comment>
<keyword evidence="3" id="KW-0547">Nucleotide-binding</keyword>
<feature type="domain" description="ABC transporter" evidence="8">
    <location>
        <begin position="5"/>
        <end position="253"/>
    </location>
</feature>
<evidence type="ECO:0000256" key="7">
    <source>
        <dbReference type="ARBA" id="ARBA00072811"/>
    </source>
</evidence>
<evidence type="ECO:0000256" key="6">
    <source>
        <dbReference type="ARBA" id="ARBA00056071"/>
    </source>
</evidence>
<keyword evidence="4 9" id="KW-0067">ATP-binding</keyword>
<dbReference type="GO" id="GO:0005886">
    <property type="term" value="C:plasma membrane"/>
    <property type="evidence" value="ECO:0007669"/>
    <property type="project" value="TreeGrafter"/>
</dbReference>
<accession>A0A7G9Z396</accession>
<sequence length="260" mass="29126">MSNLLKIEGLSKAFGGLWAVQDYSLELSEGKLFGLIGPNGAGKTTIYNMATGILKPNSGSIKFDDLEIVGKRPDQIAFLGIARTFQLLHLYGSLTVEMNLKISYHIHLNYNFAEALFGFPKYSSEEKQMNEMIETMLGLFRLEKYRNVKASALPYGLQRKLDIARCLVTKPRLLLLDEPSCGMNTAEVEELGHLIEDIKQKFSLTMIIVEHRVPFIMGLVEYIQVLDHGVLISAGTPDKIRNDPKVIEAYLGVENENDVT</sequence>
<dbReference type="AlphaFoldDB" id="A0A7G9Z396"/>
<evidence type="ECO:0000313" key="9">
    <source>
        <dbReference type="EMBL" id="QNO54730.1"/>
    </source>
</evidence>
<dbReference type="GO" id="GO:0005524">
    <property type="term" value="F:ATP binding"/>
    <property type="evidence" value="ECO:0007669"/>
    <property type="project" value="UniProtKB-KW"/>
</dbReference>
<dbReference type="CDD" id="cd03219">
    <property type="entry name" value="ABC_Mj1267_LivG_branched"/>
    <property type="match status" value="1"/>
</dbReference>
<dbReference type="SMART" id="SM00382">
    <property type="entry name" value="AAA"/>
    <property type="match status" value="1"/>
</dbReference>
<keyword evidence="2" id="KW-0813">Transport</keyword>
<dbReference type="GO" id="GO:0042941">
    <property type="term" value="P:D-alanine transmembrane transport"/>
    <property type="evidence" value="ECO:0007669"/>
    <property type="project" value="TreeGrafter"/>
</dbReference>
<evidence type="ECO:0000256" key="2">
    <source>
        <dbReference type="ARBA" id="ARBA00022448"/>
    </source>
</evidence>
<name>A0A7G9Z396_9EURY</name>
<dbReference type="GO" id="GO:0015188">
    <property type="term" value="F:L-isoleucine transmembrane transporter activity"/>
    <property type="evidence" value="ECO:0007669"/>
    <property type="project" value="TreeGrafter"/>
</dbReference>
<reference evidence="9" key="1">
    <citation type="submission" date="2020-06" db="EMBL/GenBank/DDBJ databases">
        <title>Unique genomic features of the anaerobic methanotrophic archaea.</title>
        <authorList>
            <person name="Chadwick G.L."/>
            <person name="Skennerton C.T."/>
            <person name="Laso-Perez R."/>
            <person name="Leu A.O."/>
            <person name="Speth D.R."/>
            <person name="Yu H."/>
            <person name="Morgan-Lang C."/>
            <person name="Hatzenpichler R."/>
            <person name="Goudeau D."/>
            <person name="Malmstrom R."/>
            <person name="Brazelton W.J."/>
            <person name="Woyke T."/>
            <person name="Hallam S.J."/>
            <person name="Tyson G.W."/>
            <person name="Wegener G."/>
            <person name="Boetius A."/>
            <person name="Orphan V."/>
        </authorList>
    </citation>
    <scope>NUCLEOTIDE SEQUENCE</scope>
</reference>
<dbReference type="GO" id="GO:1903806">
    <property type="term" value="P:L-isoleucine import across plasma membrane"/>
    <property type="evidence" value="ECO:0007669"/>
    <property type="project" value="TreeGrafter"/>
</dbReference>
<dbReference type="PANTHER" id="PTHR45772:SF7">
    <property type="entry name" value="AMINO ACID ABC TRANSPORTER ATP-BINDING PROTEIN"/>
    <property type="match status" value="1"/>
</dbReference>
<keyword evidence="5" id="KW-0029">Amino-acid transport</keyword>
<dbReference type="Gene3D" id="3.40.50.300">
    <property type="entry name" value="P-loop containing nucleotide triphosphate hydrolases"/>
    <property type="match status" value="1"/>
</dbReference>
<dbReference type="PANTHER" id="PTHR45772">
    <property type="entry name" value="CONSERVED COMPONENT OF ABC TRANSPORTER FOR NATURAL AMINO ACIDS-RELATED"/>
    <property type="match status" value="1"/>
</dbReference>
<dbReference type="GO" id="GO:0016887">
    <property type="term" value="F:ATP hydrolysis activity"/>
    <property type="evidence" value="ECO:0007669"/>
    <property type="project" value="InterPro"/>
</dbReference>
<dbReference type="GO" id="GO:0015808">
    <property type="term" value="P:L-alanine transport"/>
    <property type="evidence" value="ECO:0007669"/>
    <property type="project" value="TreeGrafter"/>
</dbReference>
<dbReference type="InterPro" id="IPR032823">
    <property type="entry name" value="BCA_ABC_TP_C"/>
</dbReference>